<dbReference type="PANTHER" id="PTHR40628:SF1">
    <property type="entry name" value="CHROMO DOMAIN-CONTAINING PROTEIN"/>
    <property type="match status" value="1"/>
</dbReference>
<keyword evidence="2" id="KW-1185">Reference proteome</keyword>
<gene>
    <name evidence="1" type="ORF">QBC41DRAFT_336099</name>
</gene>
<dbReference type="Proteomes" id="UP001174997">
    <property type="component" value="Unassembled WGS sequence"/>
</dbReference>
<dbReference type="EMBL" id="JAULSY010000033">
    <property type="protein sequence ID" value="KAK0670269.1"/>
    <property type="molecule type" value="Genomic_DNA"/>
</dbReference>
<sequence length="265" mass="29439">MTTQASERDVVSGDWVFSYSSAIHIAIDKGWFTSFEPWETTVTYTTSENREPVTVGVSGVGTVSIPIQRTQECKEHPGEPGCPVDLFLQLTLVLYAPDFCVNICKTDGMHLSSTAPKGDDGHVADKHKSCGRFDDDNAVIYSAKPYLNGVVARDITRPWPGCCFKEADSPVAAGGKTKLQYCFVGGFGGRWFPDVYRPVMRLGRQIKRTRLMRDALAAAQKQERRVAKRKTRAIVAYSRPPKVEETPGKVEETPGRQKYNVLCLK</sequence>
<reference evidence="1" key="1">
    <citation type="submission" date="2023-06" db="EMBL/GenBank/DDBJ databases">
        <title>Genome-scale phylogeny and comparative genomics of the fungal order Sordariales.</title>
        <authorList>
            <consortium name="Lawrence Berkeley National Laboratory"/>
            <person name="Hensen N."/>
            <person name="Bonometti L."/>
            <person name="Westerberg I."/>
            <person name="Brannstrom I.O."/>
            <person name="Guillou S."/>
            <person name="Cros-Aarteil S."/>
            <person name="Calhoun S."/>
            <person name="Haridas S."/>
            <person name="Kuo A."/>
            <person name="Mondo S."/>
            <person name="Pangilinan J."/>
            <person name="Riley R."/>
            <person name="Labutti K."/>
            <person name="Andreopoulos B."/>
            <person name="Lipzen A."/>
            <person name="Chen C."/>
            <person name="Yanf M."/>
            <person name="Daum C."/>
            <person name="Ng V."/>
            <person name="Clum A."/>
            <person name="Steindorff A."/>
            <person name="Ohm R."/>
            <person name="Martin F."/>
            <person name="Silar P."/>
            <person name="Natvig D."/>
            <person name="Lalanne C."/>
            <person name="Gautier V."/>
            <person name="Ament-Velasquez S.L."/>
            <person name="Kruys A."/>
            <person name="Hutchinson M.I."/>
            <person name="Powell A.J."/>
            <person name="Barry K."/>
            <person name="Miller A.N."/>
            <person name="Grigoriev I.V."/>
            <person name="Debuchy R."/>
            <person name="Gladieux P."/>
            <person name="Thoren M.H."/>
            <person name="Johannesson H."/>
        </authorList>
    </citation>
    <scope>NUCLEOTIDE SEQUENCE</scope>
    <source>
        <strain evidence="1">CBS 307.81</strain>
    </source>
</reference>
<proteinExistence type="predicted"/>
<evidence type="ECO:0000313" key="1">
    <source>
        <dbReference type="EMBL" id="KAK0670269.1"/>
    </source>
</evidence>
<accession>A0AA40DB95</accession>
<dbReference type="AlphaFoldDB" id="A0AA40DB95"/>
<evidence type="ECO:0000313" key="2">
    <source>
        <dbReference type="Proteomes" id="UP001174997"/>
    </source>
</evidence>
<protein>
    <submittedName>
        <fullName evidence="1">Uncharacterized protein</fullName>
    </submittedName>
</protein>
<comment type="caution">
    <text evidence="1">The sequence shown here is derived from an EMBL/GenBank/DDBJ whole genome shotgun (WGS) entry which is preliminary data.</text>
</comment>
<dbReference type="PANTHER" id="PTHR40628">
    <property type="entry name" value="CHROMO DOMAIN-CONTAINING PROTEIN"/>
    <property type="match status" value="1"/>
</dbReference>
<organism evidence="1 2">
    <name type="scientific">Cercophora samala</name>
    <dbReference type="NCBI Taxonomy" id="330535"/>
    <lineage>
        <taxon>Eukaryota</taxon>
        <taxon>Fungi</taxon>
        <taxon>Dikarya</taxon>
        <taxon>Ascomycota</taxon>
        <taxon>Pezizomycotina</taxon>
        <taxon>Sordariomycetes</taxon>
        <taxon>Sordariomycetidae</taxon>
        <taxon>Sordariales</taxon>
        <taxon>Lasiosphaeriaceae</taxon>
        <taxon>Cercophora</taxon>
    </lineage>
</organism>
<name>A0AA40DB95_9PEZI</name>